<proteinExistence type="predicted"/>
<dbReference type="InterPro" id="IPR011944">
    <property type="entry name" value="Steroid_delta5-4_isomerase"/>
</dbReference>
<protein>
    <submittedName>
        <fullName evidence="2">SgcJ/EcaC family oxidoreductase</fullName>
    </submittedName>
</protein>
<dbReference type="NCBIfam" id="TIGR02246">
    <property type="entry name" value="SgcJ/EcaC family oxidoreductase"/>
    <property type="match status" value="1"/>
</dbReference>
<dbReference type="EMBL" id="CP078145">
    <property type="protein sequence ID" value="QXN93082.1"/>
    <property type="molecule type" value="Genomic_DNA"/>
</dbReference>
<accession>A0ABX8RTV6</accession>
<sequence length="86" mass="9905">MMETNEILRALEQGWHRGDGAAFAAPFAEDVTFIDVLGRVQQGRSVVANEHQKLFDTIYRGSKWRIRVEQTRNLSDSVVVLDWTRD</sequence>
<organism evidence="2 3">
    <name type="scientific">Nocardia iowensis</name>
    <dbReference type="NCBI Taxonomy" id="204891"/>
    <lineage>
        <taxon>Bacteria</taxon>
        <taxon>Bacillati</taxon>
        <taxon>Actinomycetota</taxon>
        <taxon>Actinomycetes</taxon>
        <taxon>Mycobacteriales</taxon>
        <taxon>Nocardiaceae</taxon>
        <taxon>Nocardia</taxon>
    </lineage>
</organism>
<reference evidence="2 3" key="1">
    <citation type="submission" date="2021-07" db="EMBL/GenBank/DDBJ databases">
        <title>Whole Genome Sequence of Nocardia Iowensis.</title>
        <authorList>
            <person name="Lamm A."/>
            <person name="Collins-Fairclough A.M."/>
            <person name="Bunk B."/>
            <person name="Sproer C."/>
        </authorList>
    </citation>
    <scope>NUCLEOTIDE SEQUENCE [LARGE SCALE GENOMIC DNA]</scope>
    <source>
        <strain evidence="2 3">NRRL 5646</strain>
    </source>
</reference>
<gene>
    <name evidence="2" type="ORF">KV110_08240</name>
</gene>
<evidence type="ECO:0000313" key="3">
    <source>
        <dbReference type="Proteomes" id="UP000694257"/>
    </source>
</evidence>
<dbReference type="Proteomes" id="UP000694257">
    <property type="component" value="Chromosome"/>
</dbReference>
<dbReference type="InterPro" id="IPR027843">
    <property type="entry name" value="DUF4440"/>
</dbReference>
<dbReference type="Pfam" id="PF14534">
    <property type="entry name" value="DUF4440"/>
    <property type="match status" value="1"/>
</dbReference>
<evidence type="ECO:0000313" key="2">
    <source>
        <dbReference type="EMBL" id="QXN93082.1"/>
    </source>
</evidence>
<name>A0ABX8RTV6_NOCIO</name>
<feature type="domain" description="DUF4440" evidence="1">
    <location>
        <begin position="7"/>
        <end position="80"/>
    </location>
</feature>
<keyword evidence="3" id="KW-1185">Reference proteome</keyword>
<evidence type="ECO:0000259" key="1">
    <source>
        <dbReference type="Pfam" id="PF14534"/>
    </source>
</evidence>